<sequence length="62" mass="7643">MEKMDRSFHWSGKFDENEERLKEYWPQTTPRQRLEAAFYLNSVAYNFDINNPHPKWTGRCFQ</sequence>
<name>A0ABV7YXH4_9BACT</name>
<evidence type="ECO:0000313" key="2">
    <source>
        <dbReference type="Proteomes" id="UP001595616"/>
    </source>
</evidence>
<comment type="caution">
    <text evidence="1">The sequence shown here is derived from an EMBL/GenBank/DDBJ whole genome shotgun (WGS) entry which is preliminary data.</text>
</comment>
<dbReference type="EMBL" id="JBHRYQ010000001">
    <property type="protein sequence ID" value="MFC3811715.1"/>
    <property type="molecule type" value="Genomic_DNA"/>
</dbReference>
<reference evidence="2" key="1">
    <citation type="journal article" date="2019" name="Int. J. Syst. Evol. Microbiol.">
        <title>The Global Catalogue of Microorganisms (GCM) 10K type strain sequencing project: providing services to taxonomists for standard genome sequencing and annotation.</title>
        <authorList>
            <consortium name="The Broad Institute Genomics Platform"/>
            <consortium name="The Broad Institute Genome Sequencing Center for Infectious Disease"/>
            <person name="Wu L."/>
            <person name="Ma J."/>
        </authorList>
    </citation>
    <scope>NUCLEOTIDE SEQUENCE [LARGE SCALE GENOMIC DNA]</scope>
    <source>
        <strain evidence="2">CECT 7956</strain>
    </source>
</reference>
<protein>
    <submittedName>
        <fullName evidence="1">Uncharacterized protein</fullName>
    </submittedName>
</protein>
<gene>
    <name evidence="1" type="ORF">ACFOOI_13715</name>
</gene>
<keyword evidence="2" id="KW-1185">Reference proteome</keyword>
<proteinExistence type="predicted"/>
<organism evidence="1 2">
    <name type="scientific">Lacihabitans lacunae</name>
    <dbReference type="NCBI Taxonomy" id="1028214"/>
    <lineage>
        <taxon>Bacteria</taxon>
        <taxon>Pseudomonadati</taxon>
        <taxon>Bacteroidota</taxon>
        <taxon>Cytophagia</taxon>
        <taxon>Cytophagales</taxon>
        <taxon>Leadbetterellaceae</taxon>
        <taxon>Lacihabitans</taxon>
    </lineage>
</organism>
<dbReference type="Proteomes" id="UP001595616">
    <property type="component" value="Unassembled WGS sequence"/>
</dbReference>
<evidence type="ECO:0000313" key="1">
    <source>
        <dbReference type="EMBL" id="MFC3811715.1"/>
    </source>
</evidence>
<dbReference type="RefSeq" id="WP_379838554.1">
    <property type="nucleotide sequence ID" value="NZ_JBHRYQ010000001.1"/>
</dbReference>
<accession>A0ABV7YXH4</accession>